<reference evidence="2" key="1">
    <citation type="journal article" date="2023" name="Nat. Microbiol.">
        <title>Enrichment and characterization of a nitric oxide-reducing microbial community in a continuous bioreactor.</title>
        <authorList>
            <person name="Garrido-Amador P."/>
            <person name="Stortenbeker N."/>
            <person name="Wessels H.J.C.T."/>
            <person name="Speth D.R."/>
            <person name="Garcia-Heredia I."/>
            <person name="Kartal B."/>
        </authorList>
    </citation>
    <scope>NUCLEOTIDE SEQUENCE</scope>
    <source>
        <strain evidence="2">MAG1</strain>
    </source>
</reference>
<evidence type="ECO:0000256" key="1">
    <source>
        <dbReference type="SAM" id="SignalP"/>
    </source>
</evidence>
<gene>
    <name evidence="2" type="ORF">OHM77_06355</name>
</gene>
<feature type="signal peptide" evidence="1">
    <location>
        <begin position="1"/>
        <end position="34"/>
    </location>
</feature>
<keyword evidence="1" id="KW-0732">Signal</keyword>
<dbReference type="Proteomes" id="UP001234916">
    <property type="component" value="Chromosome"/>
</dbReference>
<sequence length="177" mass="19584">MRPDSRPISRPVRHRLRSLGFAAILAWSALPAGAQTASPPGGIEPARDLVSDARVMRERRVPLMVFYSRDDCTWCEKARREYLLPLARNASSGVIIRQVDMDRSTPLIDFAGRATTMGAFAASEKARMSPTLMFYGPDGRQLAEPIVGFKLADFYGAYIDRAIEESRGRLATLPGEP</sequence>
<dbReference type="SUPFAM" id="SSF52833">
    <property type="entry name" value="Thioredoxin-like"/>
    <property type="match status" value="1"/>
</dbReference>
<evidence type="ECO:0008006" key="3">
    <source>
        <dbReference type="Google" id="ProtNLM"/>
    </source>
</evidence>
<protein>
    <recommendedName>
        <fullName evidence="3">Thioredoxin domain-containing protein</fullName>
    </recommendedName>
</protein>
<organism evidence="2">
    <name type="scientific">Candidatus Nitricoxidivorans perseverans</name>
    <dbReference type="NCBI Taxonomy" id="2975601"/>
    <lineage>
        <taxon>Bacteria</taxon>
        <taxon>Pseudomonadati</taxon>
        <taxon>Pseudomonadota</taxon>
        <taxon>Betaproteobacteria</taxon>
        <taxon>Nitrosomonadales</taxon>
        <taxon>Sterolibacteriaceae</taxon>
        <taxon>Candidatus Nitricoxidivorans</taxon>
    </lineage>
</organism>
<accession>A0AA49FMI2</accession>
<feature type="chain" id="PRO_5041273360" description="Thioredoxin domain-containing protein" evidence="1">
    <location>
        <begin position="35"/>
        <end position="177"/>
    </location>
</feature>
<dbReference type="Gene3D" id="3.40.30.10">
    <property type="entry name" value="Glutaredoxin"/>
    <property type="match status" value="1"/>
</dbReference>
<evidence type="ECO:0000313" key="2">
    <source>
        <dbReference type="EMBL" id="WIM06881.1"/>
    </source>
</evidence>
<proteinExistence type="predicted"/>
<dbReference type="KEGG" id="npv:OHM77_06355"/>
<dbReference type="InterPro" id="IPR036249">
    <property type="entry name" value="Thioredoxin-like_sf"/>
</dbReference>
<dbReference type="AlphaFoldDB" id="A0AA49FMI2"/>
<name>A0AA49FMI2_9PROT</name>
<dbReference type="EMBL" id="CP107246">
    <property type="protein sequence ID" value="WIM06881.1"/>
    <property type="molecule type" value="Genomic_DNA"/>
</dbReference>